<comment type="caution">
    <text evidence="1">The sequence shown here is derived from an EMBL/GenBank/DDBJ whole genome shotgun (WGS) entry which is preliminary data.</text>
</comment>
<evidence type="ECO:0000313" key="2">
    <source>
        <dbReference type="Proteomes" id="UP001246244"/>
    </source>
</evidence>
<name>A0ABU2CWZ1_9EURY</name>
<proteinExistence type="predicted"/>
<dbReference type="EMBL" id="JAVKPK010000001">
    <property type="protein sequence ID" value="MDR7664262.1"/>
    <property type="molecule type" value="Genomic_DNA"/>
</dbReference>
<dbReference type="RefSeq" id="WP_310574290.1">
    <property type="nucleotide sequence ID" value="NZ_JAVKPK010000001.1"/>
</dbReference>
<sequence>MLKKEILDRLSNAGFRIGKKPESWKALSRESGFESCPVIDADFVEVNEDFFCAPDASSELNSKSIDSELVKNLREYLKTRSHEEISEIFEEIRKILESRVSERDFREASEEGIPINKKTKIKEISKNAFKIFSETASCGKQRIISASKVASSKASLLASERKESIMGSSKKLNEKWNNLSPRDRKIISELIITMIEIGLLKNSTRGKKATFAILSSISRHQTPGKKDLEEFVEGLQKLFKRRH</sequence>
<reference evidence="2" key="1">
    <citation type="submission" date="2023-07" db="EMBL/GenBank/DDBJ databases">
        <title>Whole-genome sequencing of a new Methanosarcina sp. Z-7115.</title>
        <authorList>
            <person name="Zhilina T.N."/>
            <person name="Merkel A.Y."/>
        </authorList>
    </citation>
    <scope>NUCLEOTIDE SEQUENCE [LARGE SCALE GENOMIC DNA]</scope>
    <source>
        <strain evidence="2">Z-7115</strain>
    </source>
</reference>
<accession>A0ABU2CWZ1</accession>
<gene>
    <name evidence="1" type="ORF">RG963_00390</name>
</gene>
<keyword evidence="2" id="KW-1185">Reference proteome</keyword>
<organism evidence="1 2">
    <name type="scientific">Methanosarcina baikalica</name>
    <dbReference type="NCBI Taxonomy" id="3073890"/>
    <lineage>
        <taxon>Archaea</taxon>
        <taxon>Methanobacteriati</taxon>
        <taxon>Methanobacteriota</taxon>
        <taxon>Stenosarchaea group</taxon>
        <taxon>Methanomicrobia</taxon>
        <taxon>Methanosarcinales</taxon>
        <taxon>Methanosarcinaceae</taxon>
        <taxon>Methanosarcina</taxon>
    </lineage>
</organism>
<dbReference type="Proteomes" id="UP001246244">
    <property type="component" value="Unassembled WGS sequence"/>
</dbReference>
<protein>
    <submittedName>
        <fullName evidence="1">Uncharacterized protein</fullName>
    </submittedName>
</protein>
<evidence type="ECO:0000313" key="1">
    <source>
        <dbReference type="EMBL" id="MDR7664262.1"/>
    </source>
</evidence>